<accession>A0A974SPD7</accession>
<dbReference type="Proteomes" id="UP000663444">
    <property type="component" value="Chromosome"/>
</dbReference>
<gene>
    <name evidence="1 3" type="primary">clsB</name>
    <name evidence="3" type="ORF">IWH25_01185</name>
</gene>
<evidence type="ECO:0000313" key="4">
    <source>
        <dbReference type="Proteomes" id="UP000663444"/>
    </source>
</evidence>
<dbReference type="PANTHER" id="PTHR21248">
    <property type="entry name" value="CARDIOLIPIN SYNTHASE"/>
    <property type="match status" value="1"/>
</dbReference>
<dbReference type="SMART" id="SM00155">
    <property type="entry name" value="PLDc"/>
    <property type="match status" value="2"/>
</dbReference>
<dbReference type="GO" id="GO:0008808">
    <property type="term" value="F:cardiolipin synthase activity"/>
    <property type="evidence" value="ECO:0007669"/>
    <property type="project" value="InterPro"/>
</dbReference>
<dbReference type="SUPFAM" id="SSF56024">
    <property type="entry name" value="Phospholipase D/nuclease"/>
    <property type="match status" value="2"/>
</dbReference>
<dbReference type="Pfam" id="PF13091">
    <property type="entry name" value="PLDc_2"/>
    <property type="match status" value="2"/>
</dbReference>
<evidence type="ECO:0000259" key="2">
    <source>
        <dbReference type="PROSITE" id="PS50035"/>
    </source>
</evidence>
<proteinExistence type="inferred from homology"/>
<name>A0A974SPD7_9RHOO</name>
<feature type="domain" description="PLD phosphodiesterase" evidence="2">
    <location>
        <begin position="288"/>
        <end position="315"/>
    </location>
</feature>
<organism evidence="3 4">
    <name type="scientific">Azospira restricta</name>
    <dbReference type="NCBI Taxonomy" id="404405"/>
    <lineage>
        <taxon>Bacteria</taxon>
        <taxon>Pseudomonadati</taxon>
        <taxon>Pseudomonadota</taxon>
        <taxon>Betaproteobacteria</taxon>
        <taxon>Rhodocyclales</taxon>
        <taxon>Rhodocyclaceae</taxon>
        <taxon>Azospira</taxon>
    </lineage>
</organism>
<dbReference type="InterPro" id="IPR001736">
    <property type="entry name" value="PLipase_D/transphosphatidylase"/>
</dbReference>
<protein>
    <recommendedName>
        <fullName evidence="1">Cardiolipin synthase B</fullName>
        <shortName evidence="1">CL synthase</shortName>
        <ecNumber evidence="1">2.7.8.-</ecNumber>
    </recommendedName>
</protein>
<comment type="catalytic activity">
    <reaction evidence="1">
        <text>2 a 1,2-diacyl-sn-glycero-3-phospho-(1'-sn-glycerol) = a cardiolipin + glycerol</text>
        <dbReference type="Rhea" id="RHEA:31451"/>
        <dbReference type="ChEBI" id="CHEBI:17754"/>
        <dbReference type="ChEBI" id="CHEBI:62237"/>
        <dbReference type="ChEBI" id="CHEBI:64716"/>
    </reaction>
</comment>
<dbReference type="NCBIfam" id="NF008427">
    <property type="entry name" value="PRK11263.1"/>
    <property type="match status" value="1"/>
</dbReference>
<dbReference type="InterPro" id="IPR030872">
    <property type="entry name" value="Cardiolipin_synth_ClsB"/>
</dbReference>
<feature type="active site" evidence="1">
    <location>
        <position position="120"/>
    </location>
</feature>
<dbReference type="InterPro" id="IPR025202">
    <property type="entry name" value="PLD-like_dom"/>
</dbReference>
<evidence type="ECO:0000256" key="1">
    <source>
        <dbReference type="HAMAP-Rule" id="MF_01917"/>
    </source>
</evidence>
<keyword evidence="1" id="KW-0443">Lipid metabolism</keyword>
<dbReference type="KEGG" id="ares:IWH25_01185"/>
<keyword evidence="1" id="KW-0594">Phospholipid biosynthesis</keyword>
<dbReference type="GO" id="GO:0005886">
    <property type="term" value="C:plasma membrane"/>
    <property type="evidence" value="ECO:0007669"/>
    <property type="project" value="UniProtKB-SubCell"/>
</dbReference>
<keyword evidence="1" id="KW-1208">Phospholipid metabolism</keyword>
<keyword evidence="1" id="KW-0444">Lipid biosynthesis</keyword>
<comment type="similarity">
    <text evidence="1">Belongs to the phospholipase D family. Cardiolipin synthase subfamily. ClsB sub-subfamily.</text>
</comment>
<sequence length="386" mass="43274">MALEFLPGNRLTLLNSGREFFPALIAAIDGARHEIHLETYIFEDDASGRPVIDALKRAAVRGVQVRVLVDGFGAAGFIDHGLAELTAAGIHALVYRREIARFRLRRHRLRRLHRKLALVDARIAFVGGINIIDDLNQPGATAPRYDYAVRVEGPLVAPIRRVMLRLWDIVAWASFRRRLAPHRRLPAIADACGTEAAALVIRDNIRHRRAIEDAYIDAIEAAQDEILIANAYFLPGFRFRRALLDAVRRGVRVSVLLQGRVEYRLQHYATQALYGHLLSAGVRVFEYRPSFLHAKVAVIDGEWSTVGSSNIDPFSLLLAKEANVVVRDAGFARTLTRSLQEAISGGAVELHPREWQRLSWPSRLLRWTCYQLVRLAIGVAGYGGKH</sequence>
<feature type="active site" evidence="1">
    <location>
        <position position="295"/>
    </location>
</feature>
<reference evidence="3" key="1">
    <citation type="submission" date="2020-11" db="EMBL/GenBank/DDBJ databases">
        <title>Azospira restricta DSM 18626 genome sequence.</title>
        <authorList>
            <person name="Moe W.M."/>
        </authorList>
    </citation>
    <scope>NUCLEOTIDE SEQUENCE</scope>
    <source>
        <strain evidence="3">DSM 18626</strain>
    </source>
</reference>
<dbReference type="GO" id="GO:0032049">
    <property type="term" value="P:cardiolipin biosynthetic process"/>
    <property type="evidence" value="ECO:0007669"/>
    <property type="project" value="InterPro"/>
</dbReference>
<dbReference type="HAMAP" id="MF_01917">
    <property type="entry name" value="Cardiolipin_synth_ClsB"/>
    <property type="match status" value="1"/>
</dbReference>
<dbReference type="PANTHER" id="PTHR21248:SF22">
    <property type="entry name" value="PHOSPHOLIPASE D"/>
    <property type="match status" value="1"/>
</dbReference>
<dbReference type="RefSeq" id="WP_203387538.1">
    <property type="nucleotide sequence ID" value="NZ_CP064781.1"/>
</dbReference>
<keyword evidence="4" id="KW-1185">Reference proteome</keyword>
<dbReference type="AlphaFoldDB" id="A0A974SPD7"/>
<evidence type="ECO:0000313" key="3">
    <source>
        <dbReference type="EMBL" id="QRJ64007.1"/>
    </source>
</evidence>
<feature type="active site" evidence="1">
    <location>
        <position position="300"/>
    </location>
</feature>
<keyword evidence="1" id="KW-1003">Cell membrane</keyword>
<dbReference type="CDD" id="cd09159">
    <property type="entry name" value="PLDc_ybhO_like_2"/>
    <property type="match status" value="1"/>
</dbReference>
<feature type="domain" description="PLD phosphodiesterase" evidence="2">
    <location>
        <begin position="108"/>
        <end position="135"/>
    </location>
</feature>
<dbReference type="EMBL" id="CP064781">
    <property type="protein sequence ID" value="QRJ64007.1"/>
    <property type="molecule type" value="Genomic_DNA"/>
</dbReference>
<comment type="function">
    <text evidence="1">Catalyzes the phosphatidyl group transfer from one phosphatidylglycerol molecule to another to form cardiolipin (CL) (diphosphatidylglycerol) and glycerol.</text>
</comment>
<feature type="active site" evidence="1">
    <location>
        <position position="293"/>
    </location>
</feature>
<dbReference type="EC" id="2.7.8.-" evidence="1"/>
<dbReference type="PROSITE" id="PS50035">
    <property type="entry name" value="PLD"/>
    <property type="match status" value="2"/>
</dbReference>
<feature type="active site" evidence="1">
    <location>
        <position position="115"/>
    </location>
</feature>
<dbReference type="CDD" id="cd09110">
    <property type="entry name" value="PLDc_CLS_1"/>
    <property type="match status" value="1"/>
</dbReference>
<dbReference type="Gene3D" id="3.30.870.10">
    <property type="entry name" value="Endonuclease Chain A"/>
    <property type="match status" value="2"/>
</dbReference>
<feature type="active site" evidence="1">
    <location>
        <position position="113"/>
    </location>
</feature>
<keyword evidence="1 3" id="KW-0808">Transferase</keyword>
<keyword evidence="1" id="KW-0472">Membrane</keyword>
<comment type="subcellular location">
    <subcellularLocation>
        <location evidence="1">Cell membrane</location>
        <topology evidence="1">Peripheral membrane protein</topology>
    </subcellularLocation>
</comment>